<dbReference type="InterPro" id="IPR025676">
    <property type="entry name" value="Clr5_dom"/>
</dbReference>
<gene>
    <name evidence="2" type="ORF">TWF102_000219</name>
</gene>
<comment type="caution">
    <text evidence="2">The sequence shown here is derived from an EMBL/GenBank/DDBJ whole genome shotgun (WGS) entry which is preliminary data.</text>
</comment>
<dbReference type="Pfam" id="PF14420">
    <property type="entry name" value="Clr5"/>
    <property type="match status" value="1"/>
</dbReference>
<protein>
    <recommendedName>
        <fullName evidence="1">Clr5 domain-containing protein</fullName>
    </recommendedName>
</protein>
<accession>A0A7C8JM04</accession>
<dbReference type="EMBL" id="WIQW01000001">
    <property type="protein sequence ID" value="KAF3113564.1"/>
    <property type="molecule type" value="Genomic_DNA"/>
</dbReference>
<dbReference type="AlphaFoldDB" id="A0A7C8JM04"/>
<feature type="domain" description="Clr5" evidence="1">
    <location>
        <begin position="21"/>
        <end position="73"/>
    </location>
</feature>
<name>A0A7C8JM04_ORBOL</name>
<evidence type="ECO:0000259" key="1">
    <source>
        <dbReference type="Pfam" id="PF14420"/>
    </source>
</evidence>
<reference evidence="2 3" key="1">
    <citation type="submission" date="2019-06" db="EMBL/GenBank/DDBJ databases">
        <authorList>
            <person name="Palmer J.M."/>
        </authorList>
    </citation>
    <scope>NUCLEOTIDE SEQUENCE [LARGE SCALE GENOMIC DNA]</scope>
    <source>
        <strain evidence="2 3">TWF102</strain>
    </source>
</reference>
<proteinExistence type="predicted"/>
<sequence>MPTSGHKTVFNEKHTMAALSTAEWEKYQKFIREEYLDRNKTLEGVILLLKENFELEVTKHQLEYRCRLWNYRKNFSSTDPRQAERESIIKFSPTKRKKELVKLEHKKPYKCPKVASPATLNTATLNTSEFLISPPTINTQGLSPHSTVLSNKKTDEFTAPIGLQGPQMLAPVALLHSSPSGFDADSATWIPLAPSGPYQSGDCIFTSGFGGDVGPYGQDLSTQLLWQQTFEGYMGLRSNPGVPGFYCSDNATDGIGIWRSPGLE</sequence>
<dbReference type="Proteomes" id="UP000475325">
    <property type="component" value="Unassembled WGS sequence"/>
</dbReference>
<organism evidence="2 3">
    <name type="scientific">Orbilia oligospora</name>
    <name type="common">Nematode-trapping fungus</name>
    <name type="synonym">Arthrobotrys oligospora</name>
    <dbReference type="NCBI Taxonomy" id="2813651"/>
    <lineage>
        <taxon>Eukaryota</taxon>
        <taxon>Fungi</taxon>
        <taxon>Dikarya</taxon>
        <taxon>Ascomycota</taxon>
        <taxon>Pezizomycotina</taxon>
        <taxon>Orbiliomycetes</taxon>
        <taxon>Orbiliales</taxon>
        <taxon>Orbiliaceae</taxon>
        <taxon>Orbilia</taxon>
    </lineage>
</organism>
<evidence type="ECO:0000313" key="2">
    <source>
        <dbReference type="EMBL" id="KAF3113564.1"/>
    </source>
</evidence>
<evidence type="ECO:0000313" key="3">
    <source>
        <dbReference type="Proteomes" id="UP000475325"/>
    </source>
</evidence>